<dbReference type="Gene3D" id="3.40.630.40">
    <property type="entry name" value="Zn-dependent exopeptidases"/>
    <property type="match status" value="1"/>
</dbReference>
<dbReference type="GO" id="GO:0042834">
    <property type="term" value="F:peptidoglycan binding"/>
    <property type="evidence" value="ECO:0007669"/>
    <property type="project" value="InterPro"/>
</dbReference>
<dbReference type="SUPFAM" id="SSF110997">
    <property type="entry name" value="Sporulation related repeat"/>
    <property type="match status" value="1"/>
</dbReference>
<organism evidence="3 4">
    <name type="scientific">Lederbergia citrea</name>
    <dbReference type="NCBI Taxonomy" id="2833581"/>
    <lineage>
        <taxon>Bacteria</taxon>
        <taxon>Bacillati</taxon>
        <taxon>Bacillota</taxon>
        <taxon>Bacilli</taxon>
        <taxon>Bacillales</taxon>
        <taxon>Bacillaceae</taxon>
        <taxon>Lederbergia</taxon>
    </lineage>
</organism>
<evidence type="ECO:0000256" key="1">
    <source>
        <dbReference type="ARBA" id="ARBA00022801"/>
    </source>
</evidence>
<dbReference type="Pfam" id="PF01520">
    <property type="entry name" value="Amidase_3"/>
    <property type="match status" value="1"/>
</dbReference>
<feature type="domain" description="SPOR" evidence="2">
    <location>
        <begin position="188"/>
        <end position="227"/>
    </location>
</feature>
<sequence>MKIMIDAGHGPNTEGKRTPDGMREFEFNAAAAVFLTEELEKLTGVSVFHVHSNMSDIPLKQRTDKANELRVDCYLSIHANAYGTSWNSAEGIETFVHSSKPHEAYQLANIIQASLIKTTGRKNRGVKTADFHVLRETKMTAILIECGFMTNKEEAALLRSMEYRKKCAVSIASSIKDYYKLKSKIQGSSKNVIYKVQTGAFSHYESAEKLANELRAKGFDTFITKVK</sequence>
<gene>
    <name evidence="3" type="ORF">KHA91_09950</name>
</gene>
<dbReference type="CDD" id="cd02696">
    <property type="entry name" value="MurNAc-LAA"/>
    <property type="match status" value="1"/>
</dbReference>
<dbReference type="GO" id="GO:0008745">
    <property type="term" value="F:N-acetylmuramoyl-L-alanine amidase activity"/>
    <property type="evidence" value="ECO:0007669"/>
    <property type="project" value="InterPro"/>
</dbReference>
<protein>
    <submittedName>
        <fullName evidence="3">N-acetylmuramoyl-L-alanine amidase</fullName>
    </submittedName>
</protein>
<evidence type="ECO:0000313" key="4">
    <source>
        <dbReference type="Proteomes" id="UP000676456"/>
    </source>
</evidence>
<dbReference type="PROSITE" id="PS51724">
    <property type="entry name" value="SPOR"/>
    <property type="match status" value="1"/>
</dbReference>
<dbReference type="InterPro" id="IPR050695">
    <property type="entry name" value="N-acetylmuramoyl_amidase_3"/>
</dbReference>
<dbReference type="EMBL" id="JAGYPN010000002">
    <property type="protein sequence ID" value="MBS4223063.1"/>
    <property type="molecule type" value="Genomic_DNA"/>
</dbReference>
<reference evidence="3 4" key="1">
    <citation type="submission" date="2021-05" db="EMBL/GenBank/DDBJ databases">
        <title>Novel Bacillus species.</title>
        <authorList>
            <person name="Liu G."/>
        </authorList>
    </citation>
    <scope>NUCLEOTIDE SEQUENCE [LARGE SCALE GENOMIC DNA]</scope>
    <source>
        <strain evidence="3 4">FJAT-49682</strain>
    </source>
</reference>
<dbReference type="AlphaFoldDB" id="A0A942Z300"/>
<dbReference type="PANTHER" id="PTHR30404:SF0">
    <property type="entry name" value="N-ACETYLMURAMOYL-L-ALANINE AMIDASE AMIC"/>
    <property type="match status" value="1"/>
</dbReference>
<dbReference type="SUPFAM" id="SSF53187">
    <property type="entry name" value="Zn-dependent exopeptidases"/>
    <property type="match status" value="1"/>
</dbReference>
<accession>A0A942Z300</accession>
<dbReference type="Proteomes" id="UP000676456">
    <property type="component" value="Unassembled WGS sequence"/>
</dbReference>
<name>A0A942Z300_9BACI</name>
<comment type="caution">
    <text evidence="3">The sequence shown here is derived from an EMBL/GenBank/DDBJ whole genome shotgun (WGS) entry which is preliminary data.</text>
</comment>
<keyword evidence="4" id="KW-1185">Reference proteome</keyword>
<dbReference type="PANTHER" id="PTHR30404">
    <property type="entry name" value="N-ACETYLMURAMOYL-L-ALANINE AMIDASE"/>
    <property type="match status" value="1"/>
</dbReference>
<dbReference type="GO" id="GO:0009253">
    <property type="term" value="P:peptidoglycan catabolic process"/>
    <property type="evidence" value="ECO:0007669"/>
    <property type="project" value="InterPro"/>
</dbReference>
<keyword evidence="1" id="KW-0378">Hydrolase</keyword>
<dbReference type="InterPro" id="IPR002508">
    <property type="entry name" value="MurNAc-LAA_cat"/>
</dbReference>
<proteinExistence type="predicted"/>
<dbReference type="InterPro" id="IPR007730">
    <property type="entry name" value="SPOR-like_dom"/>
</dbReference>
<dbReference type="GO" id="GO:0030288">
    <property type="term" value="C:outer membrane-bounded periplasmic space"/>
    <property type="evidence" value="ECO:0007669"/>
    <property type="project" value="TreeGrafter"/>
</dbReference>
<dbReference type="Pfam" id="PF05036">
    <property type="entry name" value="SPOR"/>
    <property type="match status" value="1"/>
</dbReference>
<evidence type="ECO:0000259" key="2">
    <source>
        <dbReference type="PROSITE" id="PS51724"/>
    </source>
</evidence>
<dbReference type="SMART" id="SM00646">
    <property type="entry name" value="Ami_3"/>
    <property type="match status" value="1"/>
</dbReference>
<dbReference type="InterPro" id="IPR036680">
    <property type="entry name" value="SPOR-like_sf"/>
</dbReference>
<evidence type="ECO:0000313" key="3">
    <source>
        <dbReference type="EMBL" id="MBS4223063.1"/>
    </source>
</evidence>